<evidence type="ECO:0008006" key="3">
    <source>
        <dbReference type="Google" id="ProtNLM"/>
    </source>
</evidence>
<name>A0A8J3FLY5_9ACTN</name>
<dbReference type="Proteomes" id="UP000656042">
    <property type="component" value="Unassembled WGS sequence"/>
</dbReference>
<comment type="caution">
    <text evidence="1">The sequence shown here is derived from an EMBL/GenBank/DDBJ whole genome shotgun (WGS) entry which is preliminary data.</text>
</comment>
<keyword evidence="2" id="KW-1185">Reference proteome</keyword>
<proteinExistence type="predicted"/>
<evidence type="ECO:0000313" key="1">
    <source>
        <dbReference type="EMBL" id="GGK75449.1"/>
    </source>
</evidence>
<accession>A0A8J3FLY5</accession>
<reference evidence="1" key="2">
    <citation type="submission" date="2020-09" db="EMBL/GenBank/DDBJ databases">
        <authorList>
            <person name="Sun Q."/>
            <person name="Zhou Y."/>
        </authorList>
    </citation>
    <scope>NUCLEOTIDE SEQUENCE</scope>
    <source>
        <strain evidence="1">CGMCC 4.7299</strain>
    </source>
</reference>
<evidence type="ECO:0000313" key="2">
    <source>
        <dbReference type="Proteomes" id="UP000656042"/>
    </source>
</evidence>
<gene>
    <name evidence="1" type="ORF">GCM10012284_06800</name>
</gene>
<dbReference type="EMBL" id="BMMX01000001">
    <property type="protein sequence ID" value="GGK75449.1"/>
    <property type="molecule type" value="Genomic_DNA"/>
</dbReference>
<organism evidence="1 2">
    <name type="scientific">Mangrovihabitans endophyticus</name>
    <dbReference type="NCBI Taxonomy" id="1751298"/>
    <lineage>
        <taxon>Bacteria</taxon>
        <taxon>Bacillati</taxon>
        <taxon>Actinomycetota</taxon>
        <taxon>Actinomycetes</taxon>
        <taxon>Micromonosporales</taxon>
        <taxon>Micromonosporaceae</taxon>
        <taxon>Mangrovihabitans</taxon>
    </lineage>
</organism>
<protein>
    <recommendedName>
        <fullName evidence="3">Transglutaminase-like superfamily protein</fullName>
    </recommendedName>
</protein>
<dbReference type="AlphaFoldDB" id="A0A8J3FLY5"/>
<dbReference type="RefSeq" id="WP_189077500.1">
    <property type="nucleotide sequence ID" value="NZ_BMMX01000001.1"/>
</dbReference>
<sequence length="226" mass="25695">MTAPDPVTGRLRPGRRLEPAGVVLPPMWGSVGDTVLSLIEWVHTHVRKVEADAAWLRTRYLRRSVLEILAEGTTFCLGPCPERTLVASAALSLYGVRHRIVLHERHVHGTGPPLVHMAIEVETEYGLHHVDFSMWETKYFRGEYRFRADIERTIGLTRIQLPAAHLLLGATPDALATLVPRRESERDAKVEWYLGDLGHIDPRLLDEHLIFTDAASRYERRHIAPR</sequence>
<reference evidence="1" key="1">
    <citation type="journal article" date="2014" name="Int. J. Syst. Evol. Microbiol.">
        <title>Complete genome sequence of Corynebacterium casei LMG S-19264T (=DSM 44701T), isolated from a smear-ripened cheese.</title>
        <authorList>
            <consortium name="US DOE Joint Genome Institute (JGI-PGF)"/>
            <person name="Walter F."/>
            <person name="Albersmeier A."/>
            <person name="Kalinowski J."/>
            <person name="Ruckert C."/>
        </authorList>
    </citation>
    <scope>NUCLEOTIDE SEQUENCE</scope>
    <source>
        <strain evidence="1">CGMCC 4.7299</strain>
    </source>
</reference>